<accession>A0A6L7GCI6</accession>
<dbReference type="SUPFAM" id="SSF52402">
    <property type="entry name" value="Adenine nucleotide alpha hydrolases-like"/>
    <property type="match status" value="2"/>
</dbReference>
<protein>
    <submittedName>
        <fullName evidence="1">Universal stress protein</fullName>
    </submittedName>
</protein>
<dbReference type="Gene3D" id="3.40.50.12370">
    <property type="match status" value="1"/>
</dbReference>
<dbReference type="CDD" id="cd00293">
    <property type="entry name" value="USP-like"/>
    <property type="match status" value="1"/>
</dbReference>
<dbReference type="RefSeq" id="WP_160599930.1">
    <property type="nucleotide sequence ID" value="NZ_WTYU01000001.1"/>
</dbReference>
<dbReference type="AlphaFoldDB" id="A0A6L7GCI6"/>
<proteinExistence type="predicted"/>
<dbReference type="OrthoDB" id="9804721at2"/>
<name>A0A6L7GCI6_9SPHN</name>
<gene>
    <name evidence="1" type="ORF">GRI44_02785</name>
</gene>
<keyword evidence="2" id="KW-1185">Reference proteome</keyword>
<comment type="caution">
    <text evidence="1">The sequence shown here is derived from an EMBL/GenBank/DDBJ whole genome shotgun (WGS) entry which is preliminary data.</text>
</comment>
<dbReference type="Proteomes" id="UP000473531">
    <property type="component" value="Unassembled WGS sequence"/>
</dbReference>
<sequence length="271" mass="30006">MRSLLLHIYQDDGLEGRLQVALDLARRFDAHLTCLQAVNYEVAMPGDFYGSVVIEMLPHLREQAAKLREKLEQRLSHEDVRWDWIEETGLMDTRLLAHAALNDLVILGADAPGRREGSPSYLVGALSIHGRTPMMVVPDHITNLDCDREAFVCWDGSSEASNTLRAAVPMLKLSRHVCLATVAERKSYDGADLPATQGAEYLSRHGIECEMIELPFESRSIGETLQSAALARKSGYIVLGAYGRPRMLEGVFGGVTRTMLSDPELPLLVAH</sequence>
<evidence type="ECO:0000313" key="1">
    <source>
        <dbReference type="EMBL" id="MXP13679.1"/>
    </source>
</evidence>
<evidence type="ECO:0000313" key="2">
    <source>
        <dbReference type="Proteomes" id="UP000473531"/>
    </source>
</evidence>
<reference evidence="1 2" key="1">
    <citation type="submission" date="2019-12" db="EMBL/GenBank/DDBJ databases">
        <title>Genomic-based taxomic classification of the family Erythrobacteraceae.</title>
        <authorList>
            <person name="Xu L."/>
        </authorList>
    </citation>
    <scope>NUCLEOTIDE SEQUENCE [LARGE SCALE GENOMIC DNA]</scope>
    <source>
        <strain evidence="1 2">KCTC 52259</strain>
    </source>
</reference>
<organism evidence="1 2">
    <name type="scientific">Allopontixanthobacter confluentis</name>
    <dbReference type="NCBI Taxonomy" id="1849021"/>
    <lineage>
        <taxon>Bacteria</taxon>
        <taxon>Pseudomonadati</taxon>
        <taxon>Pseudomonadota</taxon>
        <taxon>Alphaproteobacteria</taxon>
        <taxon>Sphingomonadales</taxon>
        <taxon>Erythrobacteraceae</taxon>
        <taxon>Allopontixanthobacter</taxon>
    </lineage>
</organism>
<dbReference type="EMBL" id="WTYU01000001">
    <property type="protein sequence ID" value="MXP13679.1"/>
    <property type="molecule type" value="Genomic_DNA"/>
</dbReference>